<protein>
    <submittedName>
        <fullName evidence="2">Dehydrogenase</fullName>
    </submittedName>
</protein>
<evidence type="ECO:0000259" key="1">
    <source>
        <dbReference type="Pfam" id="PF00881"/>
    </source>
</evidence>
<accession>A0A4Q0XSN1</accession>
<evidence type="ECO:0000313" key="3">
    <source>
        <dbReference type="Proteomes" id="UP000290657"/>
    </source>
</evidence>
<dbReference type="Gene3D" id="3.40.109.10">
    <property type="entry name" value="NADH Oxidase"/>
    <property type="match status" value="2"/>
</dbReference>
<keyword evidence="3" id="KW-1185">Reference proteome</keyword>
<dbReference type="PANTHER" id="PTHR42741">
    <property type="entry name" value="NITROREDUCTASE FAMILY PROTEIN"/>
    <property type="match status" value="1"/>
</dbReference>
<dbReference type="InterPro" id="IPR000415">
    <property type="entry name" value="Nitroreductase-like"/>
</dbReference>
<dbReference type="EMBL" id="PDKN01000002">
    <property type="protein sequence ID" value="RXJ60013.1"/>
    <property type="molecule type" value="Genomic_DNA"/>
</dbReference>
<dbReference type="AlphaFoldDB" id="A0A4Q0XSN1"/>
<reference evidence="2 3" key="1">
    <citation type="submission" date="2017-10" db="EMBL/GenBank/DDBJ databases">
        <title>Genomics of the genus Arcobacter.</title>
        <authorList>
            <person name="Perez-Cataluna A."/>
            <person name="Figueras M.J."/>
        </authorList>
    </citation>
    <scope>NUCLEOTIDE SEQUENCE [LARGE SCALE GENOMIC DNA]</scope>
    <source>
        <strain evidence="2 3">CECT 8987</strain>
    </source>
</reference>
<name>A0A4Q0XSN1_9BACT</name>
<gene>
    <name evidence="2" type="ORF">CRV04_03085</name>
</gene>
<sequence>MFTSIPEYHAATKHSYYSVRSMPNRLDWDNQPWAFKSYPENYLGIPLNLKLESHAFLYYIASIDAKKSYPGVEYYLRINPSAGALYPNEIYFQSRNNEGIDDGIYHLNIAQNAITLLKPIKEEGIEPFLHLNKQIEGFIFLNSALYYRSAWKYKNRAFRYCLLDSGHLLGCIENSCYVHEKEYELVYDFEKKRLNTMFGFSKEEFFLSACVVGKTTQNSVLQLQMNLENIDGTGVFERNEMIETAYQNSCEVSYKIPQYLKPQFHYQKEMFKEVMLKRRSIRGFEKRAILKEQLHTLLSLLNQPITSDCDEQIDIYYVINRVKGMPLGLYKNGELVIQGDFASKAGYLCLEQELGAHSAVTFFLTSTSKNYQAMYQKAGIIGHRLYLGSNYMHIGCSGIGAYYDDEVCEFINENTQVLYALAIGH</sequence>
<organism evidence="2 3">
    <name type="scientific">Candidatus Marinarcus aquaticus</name>
    <dbReference type="NCBI Taxonomy" id="2044504"/>
    <lineage>
        <taxon>Bacteria</taxon>
        <taxon>Pseudomonadati</taxon>
        <taxon>Campylobacterota</taxon>
        <taxon>Epsilonproteobacteria</taxon>
        <taxon>Campylobacterales</taxon>
        <taxon>Arcobacteraceae</taxon>
        <taxon>Candidatus Marinarcus</taxon>
    </lineage>
</organism>
<dbReference type="OrthoDB" id="9801593at2"/>
<dbReference type="InterPro" id="IPR029479">
    <property type="entry name" value="Nitroreductase"/>
</dbReference>
<dbReference type="Proteomes" id="UP000290657">
    <property type="component" value="Unassembled WGS sequence"/>
</dbReference>
<dbReference type="SUPFAM" id="SSF55469">
    <property type="entry name" value="FMN-dependent nitroreductase-like"/>
    <property type="match status" value="1"/>
</dbReference>
<dbReference type="Pfam" id="PF00881">
    <property type="entry name" value="Nitroreductase"/>
    <property type="match status" value="1"/>
</dbReference>
<dbReference type="CDD" id="cd02142">
    <property type="entry name" value="McbC_SagB-like_oxidoreductase"/>
    <property type="match status" value="1"/>
</dbReference>
<dbReference type="PANTHER" id="PTHR42741:SF3">
    <property type="entry name" value="NITROREDUCTASE FAMILY PROTEIN"/>
    <property type="match status" value="1"/>
</dbReference>
<dbReference type="RefSeq" id="WP_128995281.1">
    <property type="nucleotide sequence ID" value="NZ_PDKN01000002.1"/>
</dbReference>
<feature type="domain" description="Nitroreductase" evidence="1">
    <location>
        <begin position="277"/>
        <end position="425"/>
    </location>
</feature>
<proteinExistence type="predicted"/>
<dbReference type="GO" id="GO:0016491">
    <property type="term" value="F:oxidoreductase activity"/>
    <property type="evidence" value="ECO:0007669"/>
    <property type="project" value="InterPro"/>
</dbReference>
<comment type="caution">
    <text evidence="2">The sequence shown here is derived from an EMBL/GenBank/DDBJ whole genome shotgun (WGS) entry which is preliminary data.</text>
</comment>
<evidence type="ECO:0000313" key="2">
    <source>
        <dbReference type="EMBL" id="RXJ60013.1"/>
    </source>
</evidence>